<protein>
    <recommendedName>
        <fullName evidence="3">DUF192 domain-containing protein</fullName>
    </recommendedName>
</protein>
<dbReference type="InterPro" id="IPR038695">
    <property type="entry name" value="Saro_0823-like_sf"/>
</dbReference>
<dbReference type="InterPro" id="IPR003795">
    <property type="entry name" value="DUF192"/>
</dbReference>
<comment type="caution">
    <text evidence="1">The sequence shown here is derived from an EMBL/GenBank/DDBJ whole genome shotgun (WGS) entry which is preliminary data.</text>
</comment>
<dbReference type="Gene3D" id="2.60.120.1140">
    <property type="entry name" value="Protein of unknown function DUF192"/>
    <property type="match status" value="1"/>
</dbReference>
<evidence type="ECO:0000313" key="2">
    <source>
        <dbReference type="Proteomes" id="UP000244189"/>
    </source>
</evidence>
<evidence type="ECO:0008006" key="3">
    <source>
        <dbReference type="Google" id="ProtNLM"/>
    </source>
</evidence>
<proteinExistence type="predicted"/>
<keyword evidence="2" id="KW-1185">Reference proteome</keyword>
<dbReference type="AlphaFoldDB" id="A0A2T5GPA5"/>
<organism evidence="1 2">
    <name type="scientific">Sphingomonas aurantiaca</name>
    <dbReference type="NCBI Taxonomy" id="185949"/>
    <lineage>
        <taxon>Bacteria</taxon>
        <taxon>Pseudomonadati</taxon>
        <taxon>Pseudomonadota</taxon>
        <taxon>Alphaproteobacteria</taxon>
        <taxon>Sphingomonadales</taxon>
        <taxon>Sphingomonadaceae</taxon>
        <taxon>Sphingomonas</taxon>
    </lineage>
</organism>
<accession>A0A2T5GPA5</accession>
<dbReference type="RefSeq" id="WP_107957312.1">
    <property type="nucleotide sequence ID" value="NZ_JASPFP010000001.1"/>
</dbReference>
<dbReference type="Pfam" id="PF02643">
    <property type="entry name" value="DUF192"/>
    <property type="match status" value="1"/>
</dbReference>
<sequence>MSLVAKAVLAGVLALGVGAGGVAYMNSGDKTEAAKVATLKLTIKSTNGTHAFTVESAKTQDEQARGLMYRTDLKPDGGMLFWPYPSTGGAPVDASFWMKNTPSSLDILYIRADGTIARIAENTVPFSETPVPSGEPVGAVLELMGGRSAELGIAEGDLVTWDKRAD</sequence>
<evidence type="ECO:0000313" key="1">
    <source>
        <dbReference type="EMBL" id="PTQ61137.1"/>
    </source>
</evidence>
<dbReference type="PANTHER" id="PTHR37953">
    <property type="entry name" value="UPF0127 PROTEIN MJ1496"/>
    <property type="match status" value="1"/>
</dbReference>
<gene>
    <name evidence="1" type="ORF">C8J26_1460</name>
</gene>
<dbReference type="PANTHER" id="PTHR37953:SF1">
    <property type="entry name" value="UPF0127 PROTEIN MJ1496"/>
    <property type="match status" value="1"/>
</dbReference>
<reference evidence="1 2" key="1">
    <citation type="submission" date="2018-04" db="EMBL/GenBank/DDBJ databases">
        <title>Genomic Encyclopedia of Type Strains, Phase III (KMG-III): the genomes of soil and plant-associated and newly described type strains.</title>
        <authorList>
            <person name="Whitman W."/>
        </authorList>
    </citation>
    <scope>NUCLEOTIDE SEQUENCE [LARGE SCALE GENOMIC DNA]</scope>
    <source>
        <strain evidence="1 2">MA101b</strain>
    </source>
</reference>
<dbReference type="EMBL" id="QAOG01000002">
    <property type="protein sequence ID" value="PTQ61137.1"/>
    <property type="molecule type" value="Genomic_DNA"/>
</dbReference>
<name>A0A2T5GPA5_9SPHN</name>
<dbReference type="Proteomes" id="UP000244189">
    <property type="component" value="Unassembled WGS sequence"/>
</dbReference>